<dbReference type="EMBL" id="CAIT01000004">
    <property type="protein sequence ID" value="CCH51877.1"/>
    <property type="molecule type" value="Genomic_DNA"/>
</dbReference>
<evidence type="ECO:0000256" key="4">
    <source>
        <dbReference type="ARBA" id="ARBA00023026"/>
    </source>
</evidence>
<dbReference type="AlphaFoldDB" id="I2GDA3"/>
<dbReference type="Proteomes" id="UP000009309">
    <property type="component" value="Unassembled WGS sequence"/>
</dbReference>
<sequence length="516" mass="56589">MLFFPGLLTSCADHRIVGPGDPAVPPVGDEDYDGNDIAKTCVVTALGMIPEVGEILAALVEIFWPETKEDPWDEVKDRVEALIKKDIDELVYQQVKQDLGGFKNGQPGGLVGLMTLYLDEVKAYNETLKTNPNASPEGVIRQWVSTRAAFVNALPHFQADNYEDLLLPLFVPFASMHLALLRDIVIDGKAWGRSEAEHQQDILDLQSAITAYASYTYDTLRFGYDNAIGQALNNGKDLCDAEAAGVLYASTMTLLAQDYAATWPYFDVTLYPNGPRIPLSREIYSGLQGYCKGFDLVQKYGFNPTNSFLIGYSVPPKKAPTQITIWGGEVIEGMQVTYPTGGGLNGITQTVRMGLDSLTGGSNQPPKGGTFHISPTNPIVLVRLSFNKYPPQYDNNILGVSAIQFVYKDGATSPWTGTLNNSYIVEVKPPSGHYVSSIYFGAYLVVFGFQYMNLQLPAGTDAMRTIYITSPTERTADDFTQAFPELGDSSTLITEELKADREAHWASFKARAAALK</sequence>
<evidence type="ECO:0000256" key="2">
    <source>
        <dbReference type="ARBA" id="ARBA00022656"/>
    </source>
</evidence>
<comment type="similarity">
    <text evidence="1">Belongs to the delta endotoxin family.</text>
</comment>
<dbReference type="Gene3D" id="1.20.190.10">
    <property type="entry name" value="Pesticidal crystal protein, N-terminal domain"/>
    <property type="match status" value="1"/>
</dbReference>
<keyword evidence="4" id="KW-0843">Virulence</keyword>
<dbReference type="SUPFAM" id="SSF56849">
    <property type="entry name" value="delta-Endotoxin (insectocide), N-terminal domain"/>
    <property type="match status" value="1"/>
</dbReference>
<comment type="caution">
    <text evidence="6">The sequence shown here is derived from an EMBL/GenBank/DDBJ whole genome shotgun (WGS) entry which is preliminary data.</text>
</comment>
<evidence type="ECO:0000313" key="6">
    <source>
        <dbReference type="EMBL" id="CCH51877.1"/>
    </source>
</evidence>
<keyword evidence="7" id="KW-1185">Reference proteome</keyword>
<dbReference type="PANTHER" id="PTHR37003:SF2">
    <property type="entry name" value="PESTICIDAL CRYSTAL PROTEIN N-TERMINAL DOMAIN-CONTAINING PROTEIN"/>
    <property type="match status" value="1"/>
</dbReference>
<dbReference type="InterPro" id="IPR038979">
    <property type="entry name" value="Pest_crys"/>
</dbReference>
<reference evidence="6 7" key="1">
    <citation type="journal article" date="2012" name="J. Bacteriol.">
        <title>Genome Sequence of the Filamentous Bacterium Fibrisoma limi BUZ 3T.</title>
        <authorList>
            <person name="Filippini M."/>
            <person name="Qi W."/>
            <person name="Jaenicke S."/>
            <person name="Goesmann A."/>
            <person name="Smits T.H."/>
            <person name="Bagheri H.C."/>
        </authorList>
    </citation>
    <scope>NUCLEOTIDE SEQUENCE [LARGE SCALE GENOMIC DNA]</scope>
    <source>
        <strain evidence="7">BUZ 3T</strain>
    </source>
</reference>
<feature type="domain" description="Pesticidal crystal protein" evidence="5">
    <location>
        <begin position="42"/>
        <end position="267"/>
    </location>
</feature>
<evidence type="ECO:0000313" key="7">
    <source>
        <dbReference type="Proteomes" id="UP000009309"/>
    </source>
</evidence>
<proteinExistence type="inferred from homology"/>
<keyword evidence="2" id="KW-0800">Toxin</keyword>
<accession>I2GDA3</accession>
<dbReference type="InterPro" id="IPR005639">
    <property type="entry name" value="Pest_crys_dom_I"/>
</dbReference>
<organism evidence="6 7">
    <name type="scientific">Fibrisoma limi BUZ 3</name>
    <dbReference type="NCBI Taxonomy" id="1185876"/>
    <lineage>
        <taxon>Bacteria</taxon>
        <taxon>Pseudomonadati</taxon>
        <taxon>Bacteroidota</taxon>
        <taxon>Cytophagia</taxon>
        <taxon>Cytophagales</taxon>
        <taxon>Spirosomataceae</taxon>
        <taxon>Fibrisoma</taxon>
    </lineage>
</organism>
<dbReference type="eggNOG" id="ENOG5032XGN">
    <property type="taxonomic scope" value="Bacteria"/>
</dbReference>
<dbReference type="GO" id="GO:0030435">
    <property type="term" value="P:sporulation resulting in formation of a cellular spore"/>
    <property type="evidence" value="ECO:0007669"/>
    <property type="project" value="UniProtKB-KW"/>
</dbReference>
<dbReference type="GO" id="GO:0001907">
    <property type="term" value="P:symbiont-mediated killing of host cell"/>
    <property type="evidence" value="ECO:0007669"/>
    <property type="project" value="InterPro"/>
</dbReference>
<evidence type="ECO:0000256" key="1">
    <source>
        <dbReference type="ARBA" id="ARBA00007819"/>
    </source>
</evidence>
<dbReference type="InterPro" id="IPR036716">
    <property type="entry name" value="Pest_crys_N_sf"/>
</dbReference>
<dbReference type="Pfam" id="PF03945">
    <property type="entry name" value="Endotoxin_N"/>
    <property type="match status" value="1"/>
</dbReference>
<dbReference type="GO" id="GO:0090729">
    <property type="term" value="F:toxin activity"/>
    <property type="evidence" value="ECO:0007669"/>
    <property type="project" value="UniProtKB-KW"/>
</dbReference>
<keyword evidence="3" id="KW-0749">Sporulation</keyword>
<evidence type="ECO:0000259" key="5">
    <source>
        <dbReference type="Pfam" id="PF03945"/>
    </source>
</evidence>
<protein>
    <submittedName>
        <fullName evidence="6">WGS project CAIT00000000 data, contig 4</fullName>
    </submittedName>
</protein>
<dbReference type="PANTHER" id="PTHR37003">
    <property type="entry name" value="ENDOTOXIN_N DOMAIN-CONTAINING PROTEIN-RELATED"/>
    <property type="match status" value="1"/>
</dbReference>
<gene>
    <name evidence="6" type="ORF">BN8_00834</name>
</gene>
<name>I2GDA3_9BACT</name>
<evidence type="ECO:0000256" key="3">
    <source>
        <dbReference type="ARBA" id="ARBA00022969"/>
    </source>
</evidence>